<dbReference type="PANTHER" id="PTHR48100">
    <property type="entry name" value="BROAD-SPECIFICITY PHOSPHATASE YOR283W-RELATED"/>
    <property type="match status" value="1"/>
</dbReference>
<dbReference type="Proteomes" id="UP000002030">
    <property type="component" value="Chromosome"/>
</dbReference>
<dbReference type="PIRSF" id="PIRSF000709">
    <property type="entry name" value="6PFK_2-Ptase"/>
    <property type="match status" value="1"/>
</dbReference>
<feature type="binding site" evidence="2">
    <location>
        <begin position="7"/>
        <end position="14"/>
    </location>
    <ligand>
        <name>substrate</name>
    </ligand>
</feature>
<evidence type="ECO:0000313" key="4">
    <source>
        <dbReference type="Proteomes" id="UP000002030"/>
    </source>
</evidence>
<dbReference type="SMART" id="SM00855">
    <property type="entry name" value="PGAM"/>
    <property type="match status" value="1"/>
</dbReference>
<evidence type="ECO:0000256" key="1">
    <source>
        <dbReference type="PIRSR" id="PIRSR613078-1"/>
    </source>
</evidence>
<feature type="active site" description="Tele-phosphohistidine intermediate" evidence="1">
    <location>
        <position position="8"/>
    </location>
</feature>
<name>D1BA40_THEAS</name>
<protein>
    <submittedName>
        <fullName evidence="3">Phosphoglycerate mutase</fullName>
    </submittedName>
</protein>
<dbReference type="eggNOG" id="COG0406">
    <property type="taxonomic scope" value="Bacteria"/>
</dbReference>
<dbReference type="PROSITE" id="PS00175">
    <property type="entry name" value="PG_MUTASE"/>
    <property type="match status" value="1"/>
</dbReference>
<dbReference type="STRING" id="525903.Taci_0911"/>
<feature type="active site" description="Proton donor/acceptor" evidence="1">
    <location>
        <position position="83"/>
    </location>
</feature>
<keyword evidence="4" id="KW-1185">Reference proteome</keyword>
<dbReference type="GO" id="GO:0016791">
    <property type="term" value="F:phosphatase activity"/>
    <property type="evidence" value="ECO:0007669"/>
    <property type="project" value="TreeGrafter"/>
</dbReference>
<dbReference type="HOGENOM" id="CLU_033323_8_4_0"/>
<dbReference type="OrthoDB" id="9781415at2"/>
<accession>D1BA40</accession>
<proteinExistence type="predicted"/>
<dbReference type="RefSeq" id="WP_012869658.1">
    <property type="nucleotide sequence ID" value="NC_013522.1"/>
</dbReference>
<dbReference type="EnsemblBacteria" id="ACZ19143">
    <property type="protein sequence ID" value="ACZ19143"/>
    <property type="gene ID" value="Taci_0911"/>
</dbReference>
<dbReference type="EMBL" id="CP001818">
    <property type="protein sequence ID" value="ACZ19143.1"/>
    <property type="molecule type" value="Genomic_DNA"/>
</dbReference>
<dbReference type="InterPro" id="IPR029033">
    <property type="entry name" value="His_PPase_superfam"/>
</dbReference>
<dbReference type="Pfam" id="PF00300">
    <property type="entry name" value="His_Phos_1"/>
    <property type="match status" value="1"/>
</dbReference>
<evidence type="ECO:0000313" key="3">
    <source>
        <dbReference type="EMBL" id="ACZ19143.1"/>
    </source>
</evidence>
<evidence type="ECO:0000256" key="2">
    <source>
        <dbReference type="PIRSR" id="PIRSR613078-2"/>
    </source>
</evidence>
<dbReference type="CDD" id="cd07067">
    <property type="entry name" value="HP_PGM_like"/>
    <property type="match status" value="1"/>
</dbReference>
<dbReference type="PANTHER" id="PTHR48100:SF62">
    <property type="entry name" value="GLUCOSYL-3-PHOSPHOGLYCERATE PHOSPHATASE"/>
    <property type="match status" value="1"/>
</dbReference>
<feature type="binding site" evidence="2">
    <location>
        <position position="57"/>
    </location>
    <ligand>
        <name>substrate</name>
    </ligand>
</feature>
<sequence length="214" mass="23967">MRLLLVRHGQTDWNREGRFQGRMDVPLNETGRREARAVASRLAQIRLDRVISSPLTRALETAKAIAEANLSGPQVNMLDPLTEISHGEWEGLLCDQVMELWPKMLKLWREEPTKVRMPNGEDLFDVASRVRMALDRIMEDFKGDQTVCVVSHDAVIKVILCSLTEAPLDSFWRFIVPNASLSAAILGGPVPKVVLVGDRCHLGADISFSEQRGL</sequence>
<dbReference type="GO" id="GO:0005737">
    <property type="term" value="C:cytoplasm"/>
    <property type="evidence" value="ECO:0007669"/>
    <property type="project" value="TreeGrafter"/>
</dbReference>
<gene>
    <name evidence="3" type="ordered locus">Taci_0911</name>
</gene>
<dbReference type="Gene3D" id="3.40.50.1240">
    <property type="entry name" value="Phosphoglycerate mutase-like"/>
    <property type="match status" value="1"/>
</dbReference>
<dbReference type="AlphaFoldDB" id="D1BA40"/>
<dbReference type="SUPFAM" id="SSF53254">
    <property type="entry name" value="Phosphoglycerate mutase-like"/>
    <property type="match status" value="1"/>
</dbReference>
<dbReference type="KEGG" id="tai:Taci_0911"/>
<dbReference type="InterPro" id="IPR013078">
    <property type="entry name" value="His_Pase_superF_clade-1"/>
</dbReference>
<dbReference type="InterPro" id="IPR001345">
    <property type="entry name" value="PG/BPGM_mutase_AS"/>
</dbReference>
<organism evidence="3 4">
    <name type="scientific">Thermanaerovibrio acidaminovorans (strain ATCC 49978 / DSM 6589 / Su883)</name>
    <name type="common">Selenomonas acidaminovorans</name>
    <dbReference type="NCBI Taxonomy" id="525903"/>
    <lineage>
        <taxon>Bacteria</taxon>
        <taxon>Thermotogati</taxon>
        <taxon>Synergistota</taxon>
        <taxon>Synergistia</taxon>
        <taxon>Synergistales</taxon>
        <taxon>Synergistaceae</taxon>
        <taxon>Thermanaerovibrio</taxon>
    </lineage>
</organism>
<reference evidence="3 4" key="1">
    <citation type="journal article" date="2009" name="Stand. Genomic Sci.">
        <title>Complete genome sequence of Thermanaerovibrio acidaminovorans type strain (Su883).</title>
        <authorList>
            <person name="Chovatia M."/>
            <person name="Sikorski J."/>
            <person name="Schroder M."/>
            <person name="Lapidus A."/>
            <person name="Nolan M."/>
            <person name="Tice H."/>
            <person name="Glavina Del Rio T."/>
            <person name="Copeland A."/>
            <person name="Cheng J.F."/>
            <person name="Lucas S."/>
            <person name="Chen F."/>
            <person name="Bruce D."/>
            <person name="Goodwin L."/>
            <person name="Pitluck S."/>
            <person name="Ivanova N."/>
            <person name="Mavromatis K."/>
            <person name="Ovchinnikova G."/>
            <person name="Pati A."/>
            <person name="Chen A."/>
            <person name="Palaniappan K."/>
            <person name="Land M."/>
            <person name="Hauser L."/>
            <person name="Chang Y.J."/>
            <person name="Jeffries C.D."/>
            <person name="Chain P."/>
            <person name="Saunders E."/>
            <person name="Detter J.C."/>
            <person name="Brettin T."/>
            <person name="Rohde M."/>
            <person name="Goker M."/>
            <person name="Spring S."/>
            <person name="Bristow J."/>
            <person name="Markowitz V."/>
            <person name="Hugenholtz P."/>
            <person name="Kyrpides N.C."/>
            <person name="Klenk H.P."/>
            <person name="Eisen J.A."/>
        </authorList>
    </citation>
    <scope>NUCLEOTIDE SEQUENCE [LARGE SCALE GENOMIC DNA]</scope>
    <source>
        <strain evidence="4">ATCC 49978 / DSM 6589 / Su883</strain>
    </source>
</reference>
<dbReference type="InterPro" id="IPR050275">
    <property type="entry name" value="PGM_Phosphatase"/>
</dbReference>